<dbReference type="InterPro" id="IPR036770">
    <property type="entry name" value="Ankyrin_rpt-contain_sf"/>
</dbReference>
<dbReference type="Gene3D" id="1.25.40.20">
    <property type="entry name" value="Ankyrin repeat-containing domain"/>
    <property type="match status" value="1"/>
</dbReference>
<dbReference type="AlphaFoldDB" id="A0A0A0LYI0"/>
<keyword evidence="2" id="KW-1185">Reference proteome</keyword>
<dbReference type="EMBL" id="CM002922">
    <property type="protein sequence ID" value="KGN66843.1"/>
    <property type="molecule type" value="Genomic_DNA"/>
</dbReference>
<sequence>MDEIKRGMFHATGKCYRAVIKKEWKKVEEEFTKKNNPAAIKFPVTSSNDLALHLAVYSGKEEPTRELLSLLVRNLEKKEEDIEGDFWKNNEGNTPLHEARLRQ</sequence>
<protein>
    <submittedName>
        <fullName evidence="1">Uncharacterized protein</fullName>
    </submittedName>
</protein>
<accession>A0A0A0LYI0</accession>
<dbReference type="Proteomes" id="UP000029981">
    <property type="component" value="Chromosome 1"/>
</dbReference>
<evidence type="ECO:0000313" key="2">
    <source>
        <dbReference type="Proteomes" id="UP000029981"/>
    </source>
</evidence>
<reference evidence="1 2" key="1">
    <citation type="journal article" date="2009" name="Nat. Genet.">
        <title>The genome of the cucumber, Cucumis sativus L.</title>
        <authorList>
            <person name="Huang S."/>
            <person name="Li R."/>
            <person name="Zhang Z."/>
            <person name="Li L."/>
            <person name="Gu X."/>
            <person name="Fan W."/>
            <person name="Lucas W.J."/>
            <person name="Wang X."/>
            <person name="Xie B."/>
            <person name="Ni P."/>
            <person name="Ren Y."/>
            <person name="Zhu H."/>
            <person name="Li J."/>
            <person name="Lin K."/>
            <person name="Jin W."/>
            <person name="Fei Z."/>
            <person name="Li G."/>
            <person name="Staub J."/>
            <person name="Kilian A."/>
            <person name="van der Vossen E.A."/>
            <person name="Wu Y."/>
            <person name="Guo J."/>
            <person name="He J."/>
            <person name="Jia Z."/>
            <person name="Ren Y."/>
            <person name="Tian G."/>
            <person name="Lu Y."/>
            <person name="Ruan J."/>
            <person name="Qian W."/>
            <person name="Wang M."/>
            <person name="Huang Q."/>
            <person name="Li B."/>
            <person name="Xuan Z."/>
            <person name="Cao J."/>
            <person name="Asan"/>
            <person name="Wu Z."/>
            <person name="Zhang J."/>
            <person name="Cai Q."/>
            <person name="Bai Y."/>
            <person name="Zhao B."/>
            <person name="Han Y."/>
            <person name="Li Y."/>
            <person name="Li X."/>
            <person name="Wang S."/>
            <person name="Shi Q."/>
            <person name="Liu S."/>
            <person name="Cho W.K."/>
            <person name="Kim J.Y."/>
            <person name="Xu Y."/>
            <person name="Heller-Uszynska K."/>
            <person name="Miao H."/>
            <person name="Cheng Z."/>
            <person name="Zhang S."/>
            <person name="Wu J."/>
            <person name="Yang Y."/>
            <person name="Kang H."/>
            <person name="Li M."/>
            <person name="Liang H."/>
            <person name="Ren X."/>
            <person name="Shi Z."/>
            <person name="Wen M."/>
            <person name="Jian M."/>
            <person name="Yang H."/>
            <person name="Zhang G."/>
            <person name="Yang Z."/>
            <person name="Chen R."/>
            <person name="Liu S."/>
            <person name="Li J."/>
            <person name="Ma L."/>
            <person name="Liu H."/>
            <person name="Zhou Y."/>
            <person name="Zhao J."/>
            <person name="Fang X."/>
            <person name="Li G."/>
            <person name="Fang L."/>
            <person name="Li Y."/>
            <person name="Liu D."/>
            <person name="Zheng H."/>
            <person name="Zhang Y."/>
            <person name="Qin N."/>
            <person name="Li Z."/>
            <person name="Yang G."/>
            <person name="Yang S."/>
            <person name="Bolund L."/>
            <person name="Kristiansen K."/>
            <person name="Zheng H."/>
            <person name="Li S."/>
            <person name="Zhang X."/>
            <person name="Yang H."/>
            <person name="Wang J."/>
            <person name="Sun R."/>
            <person name="Zhang B."/>
            <person name="Jiang S."/>
            <person name="Wang J."/>
            <person name="Du Y."/>
            <person name="Li S."/>
        </authorList>
    </citation>
    <scope>NUCLEOTIDE SEQUENCE [LARGE SCALE GENOMIC DNA]</scope>
    <source>
        <strain evidence="2">cv. 9930</strain>
    </source>
</reference>
<reference evidence="1 2" key="2">
    <citation type="journal article" date="2009" name="PLoS ONE">
        <title>An integrated genetic and cytogenetic map of the cucumber genome.</title>
        <authorList>
            <person name="Ren Y."/>
            <person name="Zhang Z."/>
            <person name="Liu J."/>
            <person name="Staub J.E."/>
            <person name="Han Y."/>
            <person name="Cheng Z."/>
            <person name="Li X."/>
            <person name="Lu J."/>
            <person name="Miao H."/>
            <person name="Kang H."/>
            <person name="Xie B."/>
            <person name="Gu X."/>
            <person name="Wang X."/>
            <person name="Du Y."/>
            <person name="Jin W."/>
            <person name="Huang S."/>
        </authorList>
    </citation>
    <scope>NUCLEOTIDE SEQUENCE [LARGE SCALE GENOMIC DNA]</scope>
    <source>
        <strain evidence="2">cv. 9930</strain>
    </source>
</reference>
<dbReference type="Gramene" id="KGN66843">
    <property type="protein sequence ID" value="KGN66843"/>
    <property type="gene ID" value="Csa_1G700700"/>
</dbReference>
<gene>
    <name evidence="1" type="ORF">Csa_1G700700</name>
</gene>
<evidence type="ECO:0000313" key="1">
    <source>
        <dbReference type="EMBL" id="KGN66843.1"/>
    </source>
</evidence>
<dbReference type="SUPFAM" id="SSF48403">
    <property type="entry name" value="Ankyrin repeat"/>
    <property type="match status" value="1"/>
</dbReference>
<proteinExistence type="predicted"/>
<name>A0A0A0LYI0_CUCSA</name>
<reference evidence="1 2" key="4">
    <citation type="journal article" date="2011" name="BMC Genomics">
        <title>RNA-Seq improves annotation of protein-coding genes in the cucumber genome.</title>
        <authorList>
            <person name="Li Z."/>
            <person name="Zhang Z."/>
            <person name="Yan P."/>
            <person name="Huang S."/>
            <person name="Fei Z."/>
            <person name="Lin K."/>
        </authorList>
    </citation>
    <scope>NUCLEOTIDE SEQUENCE [LARGE SCALE GENOMIC DNA]</scope>
    <source>
        <strain evidence="2">cv. 9930</strain>
    </source>
</reference>
<organism evidence="1 2">
    <name type="scientific">Cucumis sativus</name>
    <name type="common">Cucumber</name>
    <dbReference type="NCBI Taxonomy" id="3659"/>
    <lineage>
        <taxon>Eukaryota</taxon>
        <taxon>Viridiplantae</taxon>
        <taxon>Streptophyta</taxon>
        <taxon>Embryophyta</taxon>
        <taxon>Tracheophyta</taxon>
        <taxon>Spermatophyta</taxon>
        <taxon>Magnoliopsida</taxon>
        <taxon>eudicotyledons</taxon>
        <taxon>Gunneridae</taxon>
        <taxon>Pentapetalae</taxon>
        <taxon>rosids</taxon>
        <taxon>fabids</taxon>
        <taxon>Cucurbitales</taxon>
        <taxon>Cucurbitaceae</taxon>
        <taxon>Benincaseae</taxon>
        <taxon>Cucumis</taxon>
    </lineage>
</organism>
<reference evidence="1 2" key="3">
    <citation type="journal article" date="2010" name="BMC Genomics">
        <title>Transcriptome sequencing and comparative analysis of cucumber flowers with different sex types.</title>
        <authorList>
            <person name="Guo S."/>
            <person name="Zheng Y."/>
            <person name="Joung J.G."/>
            <person name="Liu S."/>
            <person name="Zhang Z."/>
            <person name="Crasta O.R."/>
            <person name="Sobral B.W."/>
            <person name="Xu Y."/>
            <person name="Huang S."/>
            <person name="Fei Z."/>
        </authorList>
    </citation>
    <scope>NUCLEOTIDE SEQUENCE [LARGE SCALE GENOMIC DNA]</scope>
    <source>
        <strain evidence="2">cv. 9930</strain>
    </source>
</reference>